<evidence type="ECO:0000313" key="5">
    <source>
        <dbReference type="Proteomes" id="UP000013827"/>
    </source>
</evidence>
<dbReference type="InterPro" id="IPR002068">
    <property type="entry name" value="A-crystallin/Hsp20_dom"/>
</dbReference>
<evidence type="ECO:0000259" key="3">
    <source>
        <dbReference type="PROSITE" id="PS01031"/>
    </source>
</evidence>
<proteinExistence type="inferred from homology"/>
<comment type="similarity">
    <text evidence="1">Belongs to the small heat shock protein (HSP20) family.</text>
</comment>
<feature type="region of interest" description="Disordered" evidence="2">
    <location>
        <begin position="16"/>
        <end position="39"/>
    </location>
</feature>
<dbReference type="GeneID" id="17265360"/>
<dbReference type="Gene3D" id="2.60.40.790">
    <property type="match status" value="1"/>
</dbReference>
<keyword evidence="5" id="KW-1185">Reference proteome</keyword>
<sequence>MALKAAIARKAAAEAASRREAGPAAQAAPAPAVVTAGAPAPAQPAEGAFAVKRGFLEGEVTLYPDGSREAQTRRSRFALRSLDDRYVVAADFADFSGAVGKEDFDVALEGCALRIRGSKTGPAHALLVGLDERVALPSDADVGRIEASFEARTLRVTVPRLGQA</sequence>
<evidence type="ECO:0000256" key="2">
    <source>
        <dbReference type="SAM" id="MobiDB-lite"/>
    </source>
</evidence>
<protein>
    <recommendedName>
        <fullName evidence="3">SHSP domain-containing protein</fullName>
    </recommendedName>
</protein>
<dbReference type="SUPFAM" id="SSF49764">
    <property type="entry name" value="HSP20-like chaperones"/>
    <property type="match status" value="1"/>
</dbReference>
<dbReference type="InterPro" id="IPR008978">
    <property type="entry name" value="HSP20-like_chaperone"/>
</dbReference>
<evidence type="ECO:0000313" key="4">
    <source>
        <dbReference type="EnsemblProtists" id="EOD19814"/>
    </source>
</evidence>
<dbReference type="HOGENOM" id="CLU_1622103_0_0_1"/>
<reference evidence="4" key="2">
    <citation type="submission" date="2024-10" db="UniProtKB">
        <authorList>
            <consortium name="EnsemblProtists"/>
        </authorList>
    </citation>
    <scope>IDENTIFICATION</scope>
</reference>
<feature type="compositionally biased region" description="Low complexity" evidence="2">
    <location>
        <begin position="22"/>
        <end position="39"/>
    </location>
</feature>
<dbReference type="PaxDb" id="2903-EOD19814"/>
<dbReference type="EnsemblProtists" id="EOD19814">
    <property type="protein sequence ID" value="EOD19814"/>
    <property type="gene ID" value="EMIHUDRAFT_242583"/>
</dbReference>
<reference evidence="5" key="1">
    <citation type="journal article" date="2013" name="Nature">
        <title>Pan genome of the phytoplankton Emiliania underpins its global distribution.</title>
        <authorList>
            <person name="Read B.A."/>
            <person name="Kegel J."/>
            <person name="Klute M.J."/>
            <person name="Kuo A."/>
            <person name="Lefebvre S.C."/>
            <person name="Maumus F."/>
            <person name="Mayer C."/>
            <person name="Miller J."/>
            <person name="Monier A."/>
            <person name="Salamov A."/>
            <person name="Young J."/>
            <person name="Aguilar M."/>
            <person name="Claverie J.M."/>
            <person name="Frickenhaus S."/>
            <person name="Gonzalez K."/>
            <person name="Herman E.K."/>
            <person name="Lin Y.C."/>
            <person name="Napier J."/>
            <person name="Ogata H."/>
            <person name="Sarno A.F."/>
            <person name="Shmutz J."/>
            <person name="Schroeder D."/>
            <person name="de Vargas C."/>
            <person name="Verret F."/>
            <person name="von Dassow P."/>
            <person name="Valentin K."/>
            <person name="Van de Peer Y."/>
            <person name="Wheeler G."/>
            <person name="Dacks J.B."/>
            <person name="Delwiche C.F."/>
            <person name="Dyhrman S.T."/>
            <person name="Glockner G."/>
            <person name="John U."/>
            <person name="Richards T."/>
            <person name="Worden A.Z."/>
            <person name="Zhang X."/>
            <person name="Grigoriev I.V."/>
            <person name="Allen A.E."/>
            <person name="Bidle K."/>
            <person name="Borodovsky M."/>
            <person name="Bowler C."/>
            <person name="Brownlee C."/>
            <person name="Cock J.M."/>
            <person name="Elias M."/>
            <person name="Gladyshev V.N."/>
            <person name="Groth M."/>
            <person name="Guda C."/>
            <person name="Hadaegh A."/>
            <person name="Iglesias-Rodriguez M.D."/>
            <person name="Jenkins J."/>
            <person name="Jones B.M."/>
            <person name="Lawson T."/>
            <person name="Leese F."/>
            <person name="Lindquist E."/>
            <person name="Lobanov A."/>
            <person name="Lomsadze A."/>
            <person name="Malik S.B."/>
            <person name="Marsh M.E."/>
            <person name="Mackinder L."/>
            <person name="Mock T."/>
            <person name="Mueller-Roeber B."/>
            <person name="Pagarete A."/>
            <person name="Parker M."/>
            <person name="Probert I."/>
            <person name="Quesneville H."/>
            <person name="Raines C."/>
            <person name="Rensing S.A."/>
            <person name="Riano-Pachon D.M."/>
            <person name="Richier S."/>
            <person name="Rokitta S."/>
            <person name="Shiraiwa Y."/>
            <person name="Soanes D.M."/>
            <person name="van der Giezen M."/>
            <person name="Wahlund T.M."/>
            <person name="Williams B."/>
            <person name="Wilson W."/>
            <person name="Wolfe G."/>
            <person name="Wurch L.L."/>
        </authorList>
    </citation>
    <scope>NUCLEOTIDE SEQUENCE</scope>
</reference>
<dbReference type="RefSeq" id="XP_005772243.1">
    <property type="nucleotide sequence ID" value="XM_005772186.1"/>
</dbReference>
<feature type="domain" description="SHSP" evidence="3">
    <location>
        <begin position="68"/>
        <end position="164"/>
    </location>
</feature>
<organism evidence="4 5">
    <name type="scientific">Emiliania huxleyi (strain CCMP1516)</name>
    <dbReference type="NCBI Taxonomy" id="280463"/>
    <lineage>
        <taxon>Eukaryota</taxon>
        <taxon>Haptista</taxon>
        <taxon>Haptophyta</taxon>
        <taxon>Prymnesiophyceae</taxon>
        <taxon>Isochrysidales</taxon>
        <taxon>Noelaerhabdaceae</taxon>
        <taxon>Emiliania</taxon>
    </lineage>
</organism>
<dbReference type="AlphaFoldDB" id="A0A0D3J8H9"/>
<accession>A0A0D3J8H9</accession>
<dbReference type="Proteomes" id="UP000013827">
    <property type="component" value="Unassembled WGS sequence"/>
</dbReference>
<dbReference type="PROSITE" id="PS01031">
    <property type="entry name" value="SHSP"/>
    <property type="match status" value="1"/>
</dbReference>
<dbReference type="CDD" id="cd06464">
    <property type="entry name" value="ACD_sHsps-like"/>
    <property type="match status" value="1"/>
</dbReference>
<dbReference type="KEGG" id="ehx:EMIHUDRAFT_242583"/>
<evidence type="ECO:0000256" key="1">
    <source>
        <dbReference type="PROSITE-ProRule" id="PRU00285"/>
    </source>
</evidence>
<name>A0A0D3J8H9_EMIH1</name>